<evidence type="ECO:0008006" key="3">
    <source>
        <dbReference type="Google" id="ProtNLM"/>
    </source>
</evidence>
<dbReference type="Proteomes" id="UP000324104">
    <property type="component" value="Unassembled WGS sequence"/>
</dbReference>
<dbReference type="EMBL" id="VTAW01000006">
    <property type="protein sequence ID" value="TYT62787.1"/>
    <property type="molecule type" value="Genomic_DNA"/>
</dbReference>
<evidence type="ECO:0000313" key="2">
    <source>
        <dbReference type="Proteomes" id="UP000324104"/>
    </source>
</evidence>
<sequence>MPDRAFGRRAVLEGAAIGGIGSLLGAGDVAGGIERRTRRTTASALERHTPAASEVSVVPGSTLLFELEAPVGFDPGDVEWGGEGETGGGGTPLATDYEYAAGVPATFRTFDSPGTHRVTAMYGANESTAWTVHVDPDGARPPEIDLRSEPGDGERVGVDVPVTFTAESSARDGTLERLVWVEGQNMTVPDVTDLEGETDSATLVREPPGWTSAGYPTSAIAVSETGVLSDAASVDGPEIRPPLAVRIVETNDPVLAGERLEVVAEVENVGDTMMIGDPTQELEFVVGEDPEVVGARTVAVDWPETERVSFAFETYPVDHDDRFPVRVVGADDADERTVEVVARDGSDPGTGVDVTIVRTNAPVRAGEPLEVVAEVATAGTEQVSREVTLVVGHDPETVDSTTVALEAGERETVRLGYRTYPAAQTTEFPVVVDAGDGSDERSVRVWGTAD</sequence>
<name>A0A5D5APE7_9EURY</name>
<dbReference type="InterPro" id="IPR006311">
    <property type="entry name" value="TAT_signal"/>
</dbReference>
<reference evidence="1 2" key="1">
    <citation type="submission" date="2019-08" db="EMBL/GenBank/DDBJ databases">
        <title>Archaea genome.</title>
        <authorList>
            <person name="Kajale S."/>
            <person name="Shouche Y."/>
            <person name="Deshpande N."/>
            <person name="Sharma A."/>
        </authorList>
    </citation>
    <scope>NUCLEOTIDE SEQUENCE [LARGE SCALE GENOMIC DNA]</scope>
    <source>
        <strain evidence="1 2">ESP3B_9</strain>
    </source>
</reference>
<dbReference type="Gene3D" id="2.60.40.10">
    <property type="entry name" value="Immunoglobulins"/>
    <property type="match status" value="1"/>
</dbReference>
<comment type="caution">
    <text evidence="1">The sequence shown here is derived from an EMBL/GenBank/DDBJ whole genome shotgun (WGS) entry which is preliminary data.</text>
</comment>
<gene>
    <name evidence="1" type="ORF">FYC77_07075</name>
</gene>
<keyword evidence="2" id="KW-1185">Reference proteome</keyword>
<protein>
    <recommendedName>
        <fullName evidence="3">CARDB domain-containing protein</fullName>
    </recommendedName>
</protein>
<proteinExistence type="predicted"/>
<accession>A0A5D5APE7</accession>
<dbReference type="RefSeq" id="WP_149080802.1">
    <property type="nucleotide sequence ID" value="NZ_VTAW01000006.1"/>
</dbReference>
<evidence type="ECO:0000313" key="1">
    <source>
        <dbReference type="EMBL" id="TYT62787.1"/>
    </source>
</evidence>
<dbReference type="PROSITE" id="PS51318">
    <property type="entry name" value="TAT"/>
    <property type="match status" value="1"/>
</dbReference>
<organism evidence="1 2">
    <name type="scientific">Natrialba swarupiae</name>
    <dbReference type="NCBI Taxonomy" id="2448032"/>
    <lineage>
        <taxon>Archaea</taxon>
        <taxon>Methanobacteriati</taxon>
        <taxon>Methanobacteriota</taxon>
        <taxon>Stenosarchaea group</taxon>
        <taxon>Halobacteria</taxon>
        <taxon>Halobacteriales</taxon>
        <taxon>Natrialbaceae</taxon>
        <taxon>Natrialba</taxon>
    </lineage>
</organism>
<dbReference type="InterPro" id="IPR013783">
    <property type="entry name" value="Ig-like_fold"/>
</dbReference>
<dbReference type="AlphaFoldDB" id="A0A5D5APE7"/>